<reference evidence="9" key="1">
    <citation type="submission" date="2015-07" db="EMBL/GenBank/DDBJ databases">
        <authorList>
            <person name="Teixeira M.M."/>
            <person name="Souza R.C."/>
            <person name="Almeida L.G."/>
            <person name="Vicente V.A."/>
            <person name="de Hoog S."/>
            <person name="Bocca A.L."/>
            <person name="de Almeida S.R."/>
            <person name="Vasconcelos A.T."/>
            <person name="Felipe M.S."/>
        </authorList>
    </citation>
    <scope>NUCLEOTIDE SEQUENCE [LARGE SCALE GENOMIC DNA]</scope>
    <source>
        <strain evidence="9">KSF</strain>
    </source>
</reference>
<dbReference type="VEuPathDB" id="FungiDB:CLCR_01917"/>
<evidence type="ECO:0000256" key="3">
    <source>
        <dbReference type="ARBA" id="ARBA00022630"/>
    </source>
</evidence>
<dbReference type="InterPro" id="IPR016169">
    <property type="entry name" value="FAD-bd_PCMH_sub2"/>
</dbReference>
<evidence type="ECO:0000256" key="6">
    <source>
        <dbReference type="SAM" id="MobiDB-lite"/>
    </source>
</evidence>
<feature type="domain" description="FAD-binding PCMH-type" evidence="7">
    <location>
        <begin position="39"/>
        <end position="206"/>
    </location>
</feature>
<dbReference type="Pfam" id="PF01565">
    <property type="entry name" value="FAD_binding_4"/>
    <property type="match status" value="1"/>
</dbReference>
<keyword evidence="4" id="KW-0274">FAD</keyword>
<dbReference type="InterPro" id="IPR016166">
    <property type="entry name" value="FAD-bd_PCMH"/>
</dbReference>
<dbReference type="STRING" id="86049.A0A1C1CDU9"/>
<name>A0A1C1CDU9_9EURO</name>
<dbReference type="OrthoDB" id="415825at2759"/>
<evidence type="ECO:0000313" key="8">
    <source>
        <dbReference type="EMBL" id="OCT46641.1"/>
    </source>
</evidence>
<keyword evidence="5" id="KW-0560">Oxidoreductase</keyword>
<keyword evidence="9" id="KW-1185">Reference proteome</keyword>
<evidence type="ECO:0000256" key="5">
    <source>
        <dbReference type="ARBA" id="ARBA00023002"/>
    </source>
</evidence>
<dbReference type="AlphaFoldDB" id="A0A1C1CDU9"/>
<dbReference type="PROSITE" id="PS51387">
    <property type="entry name" value="FAD_PCMH"/>
    <property type="match status" value="1"/>
</dbReference>
<dbReference type="SUPFAM" id="SSF56176">
    <property type="entry name" value="FAD-binding/transporter-associated domain-like"/>
    <property type="match status" value="1"/>
</dbReference>
<dbReference type="GO" id="GO:0016491">
    <property type="term" value="F:oxidoreductase activity"/>
    <property type="evidence" value="ECO:0007669"/>
    <property type="project" value="UniProtKB-KW"/>
</dbReference>
<dbReference type="Gene3D" id="3.30.465.10">
    <property type="match status" value="1"/>
</dbReference>
<comment type="similarity">
    <text evidence="2">Belongs to the oxygen-dependent FAD-linked oxidoreductase family.</text>
</comment>
<dbReference type="GO" id="GO:0071949">
    <property type="term" value="F:FAD binding"/>
    <property type="evidence" value="ECO:0007669"/>
    <property type="project" value="InterPro"/>
</dbReference>
<dbReference type="InterPro" id="IPR006094">
    <property type="entry name" value="Oxid_FAD_bind_N"/>
</dbReference>
<protein>
    <submittedName>
        <fullName evidence="8">FAD binding domain-containing protein</fullName>
    </submittedName>
</protein>
<comment type="cofactor">
    <cofactor evidence="1">
        <name>FAD</name>
        <dbReference type="ChEBI" id="CHEBI:57692"/>
    </cofactor>
</comment>
<organism evidence="8 9">
    <name type="scientific">Cladophialophora carrionii</name>
    <dbReference type="NCBI Taxonomy" id="86049"/>
    <lineage>
        <taxon>Eukaryota</taxon>
        <taxon>Fungi</taxon>
        <taxon>Dikarya</taxon>
        <taxon>Ascomycota</taxon>
        <taxon>Pezizomycotina</taxon>
        <taxon>Eurotiomycetes</taxon>
        <taxon>Chaetothyriomycetidae</taxon>
        <taxon>Chaetothyriales</taxon>
        <taxon>Herpotrichiellaceae</taxon>
        <taxon>Cladophialophora</taxon>
    </lineage>
</organism>
<sequence>MAVDPKHIDYLGSILSSDEIIFPSSYRYRAESLPWAAQKDQKPVLVIRPANVESLSKTLAYLSTTDLGIGIRSQGVGSASAKDVLISLTAFDGVEFDQQNETVTVGAGQSWGEYYEKMDKIAPGYATVSVRTPCVGVGGSILGGGYSWLSSEFGLTSDPVNLLDAQVVKVDGTVLWASEDPDLLFALRGAYGFAVVTQFKLRARTYQHEIWGGNIFIPRTQLKAVVEGIVAMDSRPPNPKVAFYLFMMRKEQLAFIGAEEDMLMIQAFDALGAAHGRSPGGFKWALDCPGAVDKTRTLSLSGLAKLQESIGKIKGTANTWWAPMALSRVDDAILLRAFDWYDEAAKSPGTVGGRVALFFEFFTTRDSLTPDIESAWPRPTGFQHKITISAGTDIGASDREADMARSLVRDGAKQVVNFSGPIQIVPNAIEDFHDPVAQIYREHYPRLQELKKRLDPDNKLGGPVKLTSPMRF</sequence>
<gene>
    <name evidence="8" type="ORF">CLCR_01917</name>
</gene>
<dbReference type="Proteomes" id="UP000094526">
    <property type="component" value="Unassembled WGS sequence"/>
</dbReference>
<dbReference type="InterPro" id="IPR050416">
    <property type="entry name" value="FAD-linked_Oxidoreductase"/>
</dbReference>
<comment type="caution">
    <text evidence="8">The sequence shown here is derived from an EMBL/GenBank/DDBJ whole genome shotgun (WGS) entry which is preliminary data.</text>
</comment>
<evidence type="ECO:0000256" key="1">
    <source>
        <dbReference type="ARBA" id="ARBA00001974"/>
    </source>
</evidence>
<dbReference type="eggNOG" id="ENOG502SJAK">
    <property type="taxonomic scope" value="Eukaryota"/>
</dbReference>
<evidence type="ECO:0000313" key="9">
    <source>
        <dbReference type="Proteomes" id="UP000094526"/>
    </source>
</evidence>
<keyword evidence="3" id="KW-0285">Flavoprotein</keyword>
<dbReference type="EMBL" id="LGRB01000015">
    <property type="protein sequence ID" value="OCT46641.1"/>
    <property type="molecule type" value="Genomic_DNA"/>
</dbReference>
<feature type="region of interest" description="Disordered" evidence="6">
    <location>
        <begin position="452"/>
        <end position="472"/>
    </location>
</feature>
<evidence type="ECO:0000256" key="4">
    <source>
        <dbReference type="ARBA" id="ARBA00022827"/>
    </source>
</evidence>
<evidence type="ECO:0000259" key="7">
    <source>
        <dbReference type="PROSITE" id="PS51387"/>
    </source>
</evidence>
<accession>A0A1C1CDU9</accession>
<dbReference type="PANTHER" id="PTHR42973:SF39">
    <property type="entry name" value="FAD-BINDING PCMH-TYPE DOMAIN-CONTAINING PROTEIN"/>
    <property type="match status" value="1"/>
</dbReference>
<evidence type="ECO:0000256" key="2">
    <source>
        <dbReference type="ARBA" id="ARBA00005466"/>
    </source>
</evidence>
<dbReference type="VEuPathDB" id="FungiDB:G647_01366"/>
<proteinExistence type="inferred from homology"/>
<dbReference type="PANTHER" id="PTHR42973">
    <property type="entry name" value="BINDING OXIDOREDUCTASE, PUTATIVE (AFU_ORTHOLOGUE AFUA_1G17690)-RELATED"/>
    <property type="match status" value="1"/>
</dbReference>
<dbReference type="InterPro" id="IPR036318">
    <property type="entry name" value="FAD-bd_PCMH-like_sf"/>
</dbReference>